<sequence length="198" mass="21577">MPRAALVLLLSLCVLFPRMALAQDDVISQVQDWFSKLGKPKPPPVEELGARNTFTINPLALQNSQLGVEYERAFGKGFSLYAAPEFAYGRTPEAWTLSLAGTLGIRLFVLGNAPSGIYFGPEFSVIHQIRSQNHVRRRALGLGLGGTVGWTLVLFNRFTLAAGFSAQYRSIPDLEAEGDGALRVQVIPTPRLAFGVAF</sequence>
<evidence type="ECO:0000256" key="1">
    <source>
        <dbReference type="SAM" id="SignalP"/>
    </source>
</evidence>
<name>A0ABT4A6U6_9BACT</name>
<reference evidence="2 3" key="1">
    <citation type="submission" date="2022-11" db="EMBL/GenBank/DDBJ databases">
        <title>Minimal conservation of predation-associated metabolite biosynthetic gene clusters underscores biosynthetic potential of Myxococcota including descriptions for ten novel species: Archangium lansinium sp. nov., Myxococcus landrumus sp. nov., Nannocystis bai.</title>
        <authorList>
            <person name="Ahearne A."/>
            <person name="Stevens C."/>
            <person name="Phillips K."/>
        </authorList>
    </citation>
    <scope>NUCLEOTIDE SEQUENCE [LARGE SCALE GENOMIC DNA]</scope>
    <source>
        <strain evidence="2 3">MIWBW</strain>
    </source>
</reference>
<organism evidence="2 3">
    <name type="scientific">Archangium lansingense</name>
    <dbReference type="NCBI Taxonomy" id="2995310"/>
    <lineage>
        <taxon>Bacteria</taxon>
        <taxon>Pseudomonadati</taxon>
        <taxon>Myxococcota</taxon>
        <taxon>Myxococcia</taxon>
        <taxon>Myxococcales</taxon>
        <taxon>Cystobacterineae</taxon>
        <taxon>Archangiaceae</taxon>
        <taxon>Archangium</taxon>
    </lineage>
</organism>
<keyword evidence="1" id="KW-0732">Signal</keyword>
<evidence type="ECO:0000313" key="2">
    <source>
        <dbReference type="EMBL" id="MCY1077352.1"/>
    </source>
</evidence>
<protein>
    <recommendedName>
        <fullName evidence="4">DUF3575 domain-containing protein</fullName>
    </recommendedName>
</protein>
<dbReference type="RefSeq" id="WP_267536186.1">
    <property type="nucleotide sequence ID" value="NZ_JAPNKA010000001.1"/>
</dbReference>
<gene>
    <name evidence="2" type="ORF">OV287_23050</name>
</gene>
<keyword evidence="3" id="KW-1185">Reference proteome</keyword>
<dbReference type="EMBL" id="JAPNKA010000001">
    <property type="protein sequence ID" value="MCY1077352.1"/>
    <property type="molecule type" value="Genomic_DNA"/>
</dbReference>
<dbReference type="Proteomes" id="UP001207654">
    <property type="component" value="Unassembled WGS sequence"/>
</dbReference>
<proteinExistence type="predicted"/>
<accession>A0ABT4A6U6</accession>
<feature type="chain" id="PRO_5047491038" description="DUF3575 domain-containing protein" evidence="1">
    <location>
        <begin position="23"/>
        <end position="198"/>
    </location>
</feature>
<evidence type="ECO:0008006" key="4">
    <source>
        <dbReference type="Google" id="ProtNLM"/>
    </source>
</evidence>
<comment type="caution">
    <text evidence="2">The sequence shown here is derived from an EMBL/GenBank/DDBJ whole genome shotgun (WGS) entry which is preliminary data.</text>
</comment>
<evidence type="ECO:0000313" key="3">
    <source>
        <dbReference type="Proteomes" id="UP001207654"/>
    </source>
</evidence>
<feature type="signal peptide" evidence="1">
    <location>
        <begin position="1"/>
        <end position="22"/>
    </location>
</feature>